<dbReference type="GO" id="GO:0005635">
    <property type="term" value="C:nuclear envelope"/>
    <property type="evidence" value="ECO:0007669"/>
    <property type="project" value="TreeGrafter"/>
</dbReference>
<dbReference type="AlphaFoldDB" id="A0AAW2Z3Z0"/>
<dbReference type="GO" id="GO:0004602">
    <property type="term" value="F:glutathione peroxidase activity"/>
    <property type="evidence" value="ECO:0007669"/>
    <property type="project" value="TreeGrafter"/>
</dbReference>
<evidence type="ECO:0000313" key="6">
    <source>
        <dbReference type="EMBL" id="KAL0478146.1"/>
    </source>
</evidence>
<dbReference type="InterPro" id="IPR001129">
    <property type="entry name" value="Membr-assoc_MAPEG"/>
</dbReference>
<dbReference type="GO" id="GO:0004364">
    <property type="term" value="F:glutathione transferase activity"/>
    <property type="evidence" value="ECO:0007669"/>
    <property type="project" value="TreeGrafter"/>
</dbReference>
<feature type="transmembrane region" description="Helical" evidence="5">
    <location>
        <begin position="112"/>
        <end position="130"/>
    </location>
</feature>
<evidence type="ECO:0000256" key="4">
    <source>
        <dbReference type="ARBA" id="ARBA00023136"/>
    </source>
</evidence>
<accession>A0AAW2Z3Z0</accession>
<dbReference type="PANTHER" id="PTHR10250">
    <property type="entry name" value="MICROSOMAL GLUTATHIONE S-TRANSFERASE"/>
    <property type="match status" value="1"/>
</dbReference>
<reference evidence="7 8" key="1">
    <citation type="submission" date="2024-03" db="EMBL/GenBank/DDBJ databases">
        <title>The Acrasis kona genome and developmental transcriptomes reveal deep origins of eukaryotic multicellular pathways.</title>
        <authorList>
            <person name="Sheikh S."/>
            <person name="Fu C.-J."/>
            <person name="Brown M.W."/>
            <person name="Baldauf S.L."/>
        </authorList>
    </citation>
    <scope>NUCLEOTIDE SEQUENCE [LARGE SCALE GENOMIC DNA]</scope>
    <source>
        <strain evidence="7 8">ATCC MYA-3509</strain>
    </source>
</reference>
<comment type="subcellular location">
    <subcellularLocation>
        <location evidence="1">Membrane</location>
        <topology evidence="1">Multi-pass membrane protein</topology>
    </subcellularLocation>
</comment>
<dbReference type="PANTHER" id="PTHR10250:SF26">
    <property type="entry name" value="GLUTATHIONE S-TRANSFERASE 3, MITOCHONDRIAL"/>
    <property type="match status" value="1"/>
</dbReference>
<evidence type="ECO:0000256" key="1">
    <source>
        <dbReference type="ARBA" id="ARBA00004141"/>
    </source>
</evidence>
<feature type="transmembrane region" description="Helical" evidence="5">
    <location>
        <begin position="68"/>
        <end position="92"/>
    </location>
</feature>
<keyword evidence="2 5" id="KW-0812">Transmembrane</keyword>
<dbReference type="GO" id="GO:0005783">
    <property type="term" value="C:endoplasmic reticulum"/>
    <property type="evidence" value="ECO:0007669"/>
    <property type="project" value="TreeGrafter"/>
</dbReference>
<evidence type="ECO:0000256" key="2">
    <source>
        <dbReference type="ARBA" id="ARBA00022692"/>
    </source>
</evidence>
<evidence type="ECO:0000256" key="3">
    <source>
        <dbReference type="ARBA" id="ARBA00022989"/>
    </source>
</evidence>
<dbReference type="InterPro" id="IPR023352">
    <property type="entry name" value="MAPEG-like_dom_sf"/>
</dbReference>
<keyword evidence="3 5" id="KW-1133">Transmembrane helix</keyword>
<dbReference type="InterPro" id="IPR050997">
    <property type="entry name" value="MAPEG"/>
</dbReference>
<name>A0AAW2Z3Z0_9EUKA</name>
<dbReference type="EMBL" id="JAOPGA020001048">
    <property type="protein sequence ID" value="KAL0484481.1"/>
    <property type="molecule type" value="Genomic_DNA"/>
</dbReference>
<feature type="transmembrane region" description="Helical" evidence="5">
    <location>
        <begin position="12"/>
        <end position="29"/>
    </location>
</feature>
<evidence type="ECO:0000256" key="5">
    <source>
        <dbReference type="SAM" id="Phobius"/>
    </source>
</evidence>
<protein>
    <submittedName>
        <fullName evidence="6 7">Glutathione S-transferase</fullName>
    </submittedName>
</protein>
<sequence length="136" mass="15010">MLTISLTADFAYVFIVAIASIFLLLGLGAKVGSLRKRLKVPYPKVNGPDEFERAMRAHYNTLESMPMFYVLLVTCSLYSPILASVSGAAWIVTRVIYAIGYYESVEKRVPGAILSHVAELSMLVGSGLFIKNLFQQ</sequence>
<proteinExistence type="predicted"/>
<dbReference type="GO" id="GO:0006691">
    <property type="term" value="P:leukotriene metabolic process"/>
    <property type="evidence" value="ECO:0007669"/>
    <property type="project" value="UniProtKB-ARBA"/>
</dbReference>
<evidence type="ECO:0000313" key="8">
    <source>
        <dbReference type="Proteomes" id="UP001431209"/>
    </source>
</evidence>
<dbReference type="Pfam" id="PF01124">
    <property type="entry name" value="MAPEG"/>
    <property type="match status" value="1"/>
</dbReference>
<gene>
    <name evidence="6" type="ORF">AKO1_002035</name>
    <name evidence="7" type="ORF">AKO1_005120</name>
</gene>
<dbReference type="GO" id="GO:0016020">
    <property type="term" value="C:membrane"/>
    <property type="evidence" value="ECO:0007669"/>
    <property type="project" value="UniProtKB-SubCell"/>
</dbReference>
<comment type="caution">
    <text evidence="7">The sequence shown here is derived from an EMBL/GenBank/DDBJ whole genome shotgun (WGS) entry which is preliminary data.</text>
</comment>
<organism evidence="7 8">
    <name type="scientific">Acrasis kona</name>
    <dbReference type="NCBI Taxonomy" id="1008807"/>
    <lineage>
        <taxon>Eukaryota</taxon>
        <taxon>Discoba</taxon>
        <taxon>Heterolobosea</taxon>
        <taxon>Tetramitia</taxon>
        <taxon>Eutetramitia</taxon>
        <taxon>Acrasidae</taxon>
        <taxon>Acrasis</taxon>
    </lineage>
</organism>
<dbReference type="Proteomes" id="UP001431209">
    <property type="component" value="Unassembled WGS sequence"/>
</dbReference>
<dbReference type="Gene3D" id="1.20.120.550">
    <property type="entry name" value="Membrane associated eicosanoid/glutathione metabolism-like domain"/>
    <property type="match status" value="1"/>
</dbReference>
<keyword evidence="4 5" id="KW-0472">Membrane</keyword>
<keyword evidence="8" id="KW-1185">Reference proteome</keyword>
<dbReference type="SUPFAM" id="SSF161084">
    <property type="entry name" value="MAPEG domain-like"/>
    <property type="match status" value="1"/>
</dbReference>
<evidence type="ECO:0000313" key="7">
    <source>
        <dbReference type="EMBL" id="KAL0484481.1"/>
    </source>
</evidence>
<dbReference type="EMBL" id="JAOPGA020000318">
    <property type="protein sequence ID" value="KAL0478146.1"/>
    <property type="molecule type" value="Genomic_DNA"/>
</dbReference>